<dbReference type="Gene3D" id="3.30.870.10">
    <property type="entry name" value="Endonuclease Chain A"/>
    <property type="match status" value="1"/>
</dbReference>
<dbReference type="RefSeq" id="WP_305754027.1">
    <property type="nucleotide sequence ID" value="NZ_JAPCKK010000011.1"/>
</dbReference>
<evidence type="ECO:0000313" key="1">
    <source>
        <dbReference type="EMBL" id="MDP4096417.1"/>
    </source>
</evidence>
<dbReference type="CDD" id="cd09117">
    <property type="entry name" value="PLDc_Bfil_DEXD_like"/>
    <property type="match status" value="1"/>
</dbReference>
<protein>
    <submittedName>
        <fullName evidence="1">Phospholipase D-like domain-containing protein</fullName>
    </submittedName>
</protein>
<accession>A0ABT9FPR6</accession>
<organism evidence="1 2">
    <name type="scientific">Paenibacillus zeirhizosphaerae</name>
    <dbReference type="NCBI Taxonomy" id="2987519"/>
    <lineage>
        <taxon>Bacteria</taxon>
        <taxon>Bacillati</taxon>
        <taxon>Bacillota</taxon>
        <taxon>Bacilli</taxon>
        <taxon>Bacillales</taxon>
        <taxon>Paenibacillaceae</taxon>
        <taxon>Paenibacillus</taxon>
    </lineage>
</organism>
<evidence type="ECO:0000313" key="2">
    <source>
        <dbReference type="Proteomes" id="UP001241848"/>
    </source>
</evidence>
<dbReference type="SUPFAM" id="SSF56024">
    <property type="entry name" value="Phospholipase D/nuclease"/>
    <property type="match status" value="1"/>
</dbReference>
<dbReference type="Proteomes" id="UP001241848">
    <property type="component" value="Unassembled WGS sequence"/>
</dbReference>
<dbReference type="EMBL" id="JAPCKK010000011">
    <property type="protein sequence ID" value="MDP4096417.1"/>
    <property type="molecule type" value="Genomic_DNA"/>
</dbReference>
<keyword evidence="2" id="KW-1185">Reference proteome</keyword>
<proteinExistence type="predicted"/>
<reference evidence="1 2" key="1">
    <citation type="submission" date="2022-10" db="EMBL/GenBank/DDBJ databases">
        <title>Paenibacillus description and whole genome data of maize root bacterial community.</title>
        <authorList>
            <person name="Marton D."/>
            <person name="Farkas M."/>
            <person name="Cserhati M."/>
        </authorList>
    </citation>
    <scope>NUCLEOTIDE SEQUENCE [LARGE SCALE GENOMIC DNA]</scope>
    <source>
        <strain evidence="1 2">P96</strain>
    </source>
</reference>
<comment type="caution">
    <text evidence="1">The sequence shown here is derived from an EMBL/GenBank/DDBJ whole genome shotgun (WGS) entry which is preliminary data.</text>
</comment>
<gene>
    <name evidence="1" type="ORF">OIN60_06500</name>
</gene>
<name>A0ABT9FPR6_9BACL</name>
<sequence length="390" mass="44194">MDFYIQDPMFEDGYSLHEALLKASEGATQGGGAYAFVTAGGAKLLFEDDSFTKMIINGNFRLIVGIDEITSEKALEKINELRNKFSGLEASAFHHDTKGSLFHPKFSWFKNNTGGVLVLGSGNLTEKGLRRNREAFSIVEVDSTKIQEIEEYWNSWLDLNTRFLKQIDDEEVIKKAKENAKVFSRLKNRAVLDEHDESIADPSFEVEQEGEFQEEHAPLISEFIEEEDLGAWIFDESDPALVAEIPNNNVRWKQANFSKYAFENFFGAPAGVNGYYRMLLRNVSATGTLGETEIRNSVSVASHNWRIELGAAAGLAYPTLNRPIGVFVRVSTRDFLYVLAMPTDPFYNEVRQYLDLEIPATTNNQMKRHITSVDEIRIRCPHLPIWNITV</sequence>